<dbReference type="InParanoid" id="A0A1Q3B7D2"/>
<dbReference type="FunFam" id="3.40.30.10:FF:000014">
    <property type="entry name" value="Tau class glutathione S-transferase"/>
    <property type="match status" value="1"/>
</dbReference>
<dbReference type="CDD" id="cd03185">
    <property type="entry name" value="GST_C_Tau"/>
    <property type="match status" value="1"/>
</dbReference>
<sequence length="222" mass="25364">MEEVKLLGTWPSPYAFRVQWALALKGVKYEYIEEDLLNKSGLLLRYNPVHKKIPVLVHNGKPICESIVILEYIEETWPHNPLLPEDPYERAMARFWAKFSDDKSHSFAAFFLADGEGQEKAIQESVEVLKTIEEGGLGDKKFFGGNEIGLADLAFGWLPFGFGVMEELVGVKLLDADKFPRLHAWIDNFRNHPVIKETLSDPDKLLACFKSKREMYFVSKTA</sequence>
<dbReference type="PROSITE" id="PS50405">
    <property type="entry name" value="GST_CTER"/>
    <property type="match status" value="1"/>
</dbReference>
<dbReference type="PANTHER" id="PTHR11260">
    <property type="entry name" value="GLUTATHIONE S-TRANSFERASE, GST, SUPERFAMILY, GST DOMAIN CONTAINING"/>
    <property type="match status" value="1"/>
</dbReference>
<dbReference type="EC" id="2.5.1.18" evidence="1"/>
<organism evidence="7 8">
    <name type="scientific">Cephalotus follicularis</name>
    <name type="common">Albany pitcher plant</name>
    <dbReference type="NCBI Taxonomy" id="3775"/>
    <lineage>
        <taxon>Eukaryota</taxon>
        <taxon>Viridiplantae</taxon>
        <taxon>Streptophyta</taxon>
        <taxon>Embryophyta</taxon>
        <taxon>Tracheophyta</taxon>
        <taxon>Spermatophyta</taxon>
        <taxon>Magnoliopsida</taxon>
        <taxon>eudicotyledons</taxon>
        <taxon>Gunneridae</taxon>
        <taxon>Pentapetalae</taxon>
        <taxon>rosids</taxon>
        <taxon>fabids</taxon>
        <taxon>Oxalidales</taxon>
        <taxon>Cephalotaceae</taxon>
        <taxon>Cephalotus</taxon>
    </lineage>
</organism>
<comment type="similarity">
    <text evidence="4">Belongs to the GST superfamily.</text>
</comment>
<evidence type="ECO:0000256" key="3">
    <source>
        <dbReference type="ARBA" id="ARBA00047960"/>
    </source>
</evidence>
<dbReference type="InterPro" id="IPR036249">
    <property type="entry name" value="Thioredoxin-like_sf"/>
</dbReference>
<dbReference type="InterPro" id="IPR040079">
    <property type="entry name" value="Glutathione_S-Trfase"/>
</dbReference>
<comment type="catalytic activity">
    <reaction evidence="3">
        <text>RX + glutathione = an S-substituted glutathione + a halide anion + H(+)</text>
        <dbReference type="Rhea" id="RHEA:16437"/>
        <dbReference type="ChEBI" id="CHEBI:15378"/>
        <dbReference type="ChEBI" id="CHEBI:16042"/>
        <dbReference type="ChEBI" id="CHEBI:17792"/>
        <dbReference type="ChEBI" id="CHEBI:57925"/>
        <dbReference type="ChEBI" id="CHEBI:90779"/>
        <dbReference type="EC" id="2.5.1.18"/>
    </reaction>
</comment>
<dbReference type="InterPro" id="IPR010987">
    <property type="entry name" value="Glutathione-S-Trfase_C-like"/>
</dbReference>
<dbReference type="InterPro" id="IPR004045">
    <property type="entry name" value="Glutathione_S-Trfase_N"/>
</dbReference>
<dbReference type="Gene3D" id="3.40.30.10">
    <property type="entry name" value="Glutaredoxin"/>
    <property type="match status" value="1"/>
</dbReference>
<dbReference type="PROSITE" id="PS50404">
    <property type="entry name" value="GST_NTER"/>
    <property type="match status" value="1"/>
</dbReference>
<dbReference type="InterPro" id="IPR045073">
    <property type="entry name" value="Omega/Tau-like"/>
</dbReference>
<feature type="domain" description="GST C-terminal" evidence="6">
    <location>
        <begin position="86"/>
        <end position="217"/>
    </location>
</feature>
<keyword evidence="2" id="KW-0808">Transferase</keyword>
<dbReference type="SUPFAM" id="SSF47616">
    <property type="entry name" value="GST C-terminal domain-like"/>
    <property type="match status" value="1"/>
</dbReference>
<dbReference type="Proteomes" id="UP000187406">
    <property type="component" value="Unassembled WGS sequence"/>
</dbReference>
<dbReference type="OrthoDB" id="4951845at2759"/>
<dbReference type="FunFam" id="1.20.1050.10:FF:000012">
    <property type="entry name" value="Tau class glutathione S-transferase"/>
    <property type="match status" value="1"/>
</dbReference>
<dbReference type="Pfam" id="PF02798">
    <property type="entry name" value="GST_N"/>
    <property type="match status" value="1"/>
</dbReference>
<evidence type="ECO:0000256" key="4">
    <source>
        <dbReference type="RuleBase" id="RU003494"/>
    </source>
</evidence>
<evidence type="ECO:0000256" key="1">
    <source>
        <dbReference type="ARBA" id="ARBA00012452"/>
    </source>
</evidence>
<dbReference type="SUPFAM" id="SSF52833">
    <property type="entry name" value="Thioredoxin-like"/>
    <property type="match status" value="1"/>
</dbReference>
<dbReference type="PANTHER" id="PTHR11260:SF716">
    <property type="entry name" value="GLUTATHIONE TRANSFERASE"/>
    <property type="match status" value="1"/>
</dbReference>
<dbReference type="Pfam" id="PF00043">
    <property type="entry name" value="GST_C"/>
    <property type="match status" value="1"/>
</dbReference>
<gene>
    <name evidence="7" type="ORF">CFOL_v3_07378</name>
</gene>
<dbReference type="GO" id="GO:0004364">
    <property type="term" value="F:glutathione transferase activity"/>
    <property type="evidence" value="ECO:0007669"/>
    <property type="project" value="UniProtKB-EC"/>
</dbReference>
<protein>
    <recommendedName>
        <fullName evidence="1">glutathione transferase</fullName>
        <ecNumber evidence="1">2.5.1.18</ecNumber>
    </recommendedName>
</protein>
<dbReference type="CDD" id="cd03058">
    <property type="entry name" value="GST_N_Tau"/>
    <property type="match status" value="1"/>
</dbReference>
<feature type="domain" description="GST N-terminal" evidence="5">
    <location>
        <begin position="2"/>
        <end position="81"/>
    </location>
</feature>
<dbReference type="InterPro" id="IPR045074">
    <property type="entry name" value="GST_C_Tau"/>
</dbReference>
<evidence type="ECO:0000259" key="5">
    <source>
        <dbReference type="PROSITE" id="PS50404"/>
    </source>
</evidence>
<evidence type="ECO:0000313" key="7">
    <source>
        <dbReference type="EMBL" id="GAV63860.1"/>
    </source>
</evidence>
<dbReference type="SFLD" id="SFLDG01152">
    <property type="entry name" value="Main.3:_Omega-_and_Tau-like"/>
    <property type="match status" value="1"/>
</dbReference>
<dbReference type="GO" id="GO:0005737">
    <property type="term" value="C:cytoplasm"/>
    <property type="evidence" value="ECO:0007669"/>
    <property type="project" value="TreeGrafter"/>
</dbReference>
<evidence type="ECO:0000313" key="8">
    <source>
        <dbReference type="Proteomes" id="UP000187406"/>
    </source>
</evidence>
<evidence type="ECO:0000256" key="2">
    <source>
        <dbReference type="ARBA" id="ARBA00022679"/>
    </source>
</evidence>
<comment type="caution">
    <text evidence="7">The sequence shown here is derived from an EMBL/GenBank/DDBJ whole genome shotgun (WGS) entry which is preliminary data.</text>
</comment>
<dbReference type="SFLD" id="SFLDG00358">
    <property type="entry name" value="Main_(cytGST)"/>
    <property type="match status" value="1"/>
</dbReference>
<dbReference type="AlphaFoldDB" id="A0A1Q3B7D2"/>
<proteinExistence type="inferred from homology"/>
<dbReference type="InterPro" id="IPR004046">
    <property type="entry name" value="GST_C"/>
</dbReference>
<dbReference type="STRING" id="3775.A0A1Q3B7D2"/>
<name>A0A1Q3B7D2_CEPFO</name>
<keyword evidence="8" id="KW-1185">Reference proteome</keyword>
<accession>A0A1Q3B7D2</accession>
<dbReference type="InterPro" id="IPR036282">
    <property type="entry name" value="Glutathione-S-Trfase_C_sf"/>
</dbReference>
<dbReference type="Gene3D" id="1.20.1050.10">
    <property type="match status" value="1"/>
</dbReference>
<dbReference type="EMBL" id="BDDD01000328">
    <property type="protein sequence ID" value="GAV63860.1"/>
    <property type="molecule type" value="Genomic_DNA"/>
</dbReference>
<dbReference type="GO" id="GO:0006749">
    <property type="term" value="P:glutathione metabolic process"/>
    <property type="evidence" value="ECO:0007669"/>
    <property type="project" value="InterPro"/>
</dbReference>
<evidence type="ECO:0000259" key="6">
    <source>
        <dbReference type="PROSITE" id="PS50405"/>
    </source>
</evidence>
<reference evidence="8" key="1">
    <citation type="submission" date="2016-04" db="EMBL/GenBank/DDBJ databases">
        <title>Cephalotus genome sequencing.</title>
        <authorList>
            <person name="Fukushima K."/>
            <person name="Hasebe M."/>
            <person name="Fang X."/>
        </authorList>
    </citation>
    <scope>NUCLEOTIDE SEQUENCE [LARGE SCALE GENOMIC DNA]</scope>
    <source>
        <strain evidence="8">cv. St1</strain>
    </source>
</reference>
<dbReference type="SFLD" id="SFLDS00019">
    <property type="entry name" value="Glutathione_Transferase_(cytos"/>
    <property type="match status" value="1"/>
</dbReference>